<sequence length="359" mass="39127">MRGAVCYLLSGYKSHKRAGLDYRRALEGAGVEITDSPAEADIVVLHNEPWSYPGYFRAYPELKQRHVIAYAVWEPDRLSPNVTRWLGLVDEIWTSSSYCRDIMLASGKPVTIVPHIVTPPSPDLAEQGTLRARFGLTDTTFAFYTIARLEERKNIEAGIRAFAKAFPDGGPVFIVKTPEQLPLSMRAKGVIAWGGDATDDEIAALHGIGQCCVSSHCAEGWGLCISDAMAHGNIVAATGFSGNMDYMTPQNSMPVAFSVEPICKADTRMSFGFESSNAAAAWAYVDEDDLSAKLRTVHDEWTGLAGMRTAAQTAMASYGIDAVAPTMLSRIDALHPRPRLSSQAGPHRLRPKLTHLIKA</sequence>
<dbReference type="GO" id="GO:0016740">
    <property type="term" value="F:transferase activity"/>
    <property type="evidence" value="ECO:0007669"/>
    <property type="project" value="UniProtKB-KW"/>
</dbReference>
<dbReference type="RefSeq" id="WP_165117284.1">
    <property type="nucleotide sequence ID" value="NZ_JAAKZG010000004.1"/>
</dbReference>
<proteinExistence type="predicted"/>
<dbReference type="Gene3D" id="3.40.50.2000">
    <property type="entry name" value="Glycogen Phosphorylase B"/>
    <property type="match status" value="1"/>
</dbReference>
<gene>
    <name evidence="1" type="ORF">G6N74_11250</name>
</gene>
<dbReference type="SUPFAM" id="SSF53756">
    <property type="entry name" value="UDP-Glycosyltransferase/glycogen phosphorylase"/>
    <property type="match status" value="1"/>
</dbReference>
<dbReference type="Proteomes" id="UP000481252">
    <property type="component" value="Unassembled WGS sequence"/>
</dbReference>
<dbReference type="EMBL" id="JAAKZG010000004">
    <property type="protein sequence ID" value="NGN41647.1"/>
    <property type="molecule type" value="Genomic_DNA"/>
</dbReference>
<evidence type="ECO:0000313" key="1">
    <source>
        <dbReference type="EMBL" id="NGN41647.1"/>
    </source>
</evidence>
<comment type="caution">
    <text evidence="1">The sequence shown here is derived from an EMBL/GenBank/DDBJ whole genome shotgun (WGS) entry which is preliminary data.</text>
</comment>
<keyword evidence="2" id="KW-1185">Reference proteome</keyword>
<accession>A0A7C9VBL8</accession>
<reference evidence="1 2" key="1">
    <citation type="submission" date="2020-02" db="EMBL/GenBank/DDBJ databases">
        <title>Genome sequence of the type strain CGMCC 1.15528 of Mesorhizobium zhangyense.</title>
        <authorList>
            <person name="Gao J."/>
            <person name="Sun J."/>
        </authorList>
    </citation>
    <scope>NUCLEOTIDE SEQUENCE [LARGE SCALE GENOMIC DNA]</scope>
    <source>
        <strain evidence="1 2">CGMCC 1.15528</strain>
    </source>
</reference>
<protein>
    <submittedName>
        <fullName evidence="1">Glycosyltransferase family 4 protein</fullName>
    </submittedName>
</protein>
<dbReference type="PANTHER" id="PTHR46656:SF3">
    <property type="entry name" value="PUTATIVE-RELATED"/>
    <property type="match status" value="1"/>
</dbReference>
<keyword evidence="1" id="KW-0808">Transferase</keyword>
<evidence type="ECO:0000313" key="2">
    <source>
        <dbReference type="Proteomes" id="UP000481252"/>
    </source>
</evidence>
<organism evidence="1 2">
    <name type="scientific">Mesorhizobium zhangyense</name>
    <dbReference type="NCBI Taxonomy" id="1776730"/>
    <lineage>
        <taxon>Bacteria</taxon>
        <taxon>Pseudomonadati</taxon>
        <taxon>Pseudomonadota</taxon>
        <taxon>Alphaproteobacteria</taxon>
        <taxon>Hyphomicrobiales</taxon>
        <taxon>Phyllobacteriaceae</taxon>
        <taxon>Mesorhizobium</taxon>
    </lineage>
</organism>
<name>A0A7C9VBL8_9HYPH</name>
<dbReference type="PANTHER" id="PTHR46656">
    <property type="entry name" value="PUTATIVE-RELATED"/>
    <property type="match status" value="1"/>
</dbReference>
<dbReference type="AlphaFoldDB" id="A0A7C9VBL8"/>